<protein>
    <recommendedName>
        <fullName evidence="7">Zn(2)-C6 fungal-type domain-containing protein</fullName>
    </recommendedName>
</protein>
<evidence type="ECO:0000256" key="1">
    <source>
        <dbReference type="ARBA" id="ARBA00004123"/>
    </source>
</evidence>
<evidence type="ECO:0000256" key="5">
    <source>
        <dbReference type="ARBA" id="ARBA00023242"/>
    </source>
</evidence>
<keyword evidence="5" id="KW-0539">Nucleus</keyword>
<dbReference type="AlphaFoldDB" id="A0A1L9PWR3"/>
<feature type="compositionally biased region" description="Polar residues" evidence="6">
    <location>
        <begin position="105"/>
        <end position="127"/>
    </location>
</feature>
<evidence type="ECO:0000313" key="8">
    <source>
        <dbReference type="EMBL" id="OJJ05957.1"/>
    </source>
</evidence>
<name>A0A1L9PWR3_ASPVE</name>
<dbReference type="InterPro" id="IPR001138">
    <property type="entry name" value="Zn2Cys6_DnaBD"/>
</dbReference>
<dbReference type="InterPro" id="IPR021858">
    <property type="entry name" value="Fun_TF"/>
</dbReference>
<dbReference type="VEuPathDB" id="FungiDB:ASPVEDRAFT_55711"/>
<dbReference type="GO" id="GO:0000981">
    <property type="term" value="F:DNA-binding transcription factor activity, RNA polymerase II-specific"/>
    <property type="evidence" value="ECO:0007669"/>
    <property type="project" value="InterPro"/>
</dbReference>
<dbReference type="GeneID" id="63730618"/>
<dbReference type="RefSeq" id="XP_040671719.1">
    <property type="nucleotide sequence ID" value="XM_040815107.1"/>
</dbReference>
<dbReference type="Pfam" id="PF00172">
    <property type="entry name" value="Zn_clus"/>
    <property type="match status" value="1"/>
</dbReference>
<evidence type="ECO:0000259" key="7">
    <source>
        <dbReference type="PROSITE" id="PS50048"/>
    </source>
</evidence>
<dbReference type="InterPro" id="IPR036864">
    <property type="entry name" value="Zn2-C6_fun-type_DNA-bd_sf"/>
</dbReference>
<dbReference type="CDD" id="cd00067">
    <property type="entry name" value="GAL4"/>
    <property type="match status" value="1"/>
</dbReference>
<dbReference type="GO" id="GO:0008270">
    <property type="term" value="F:zinc ion binding"/>
    <property type="evidence" value="ECO:0007669"/>
    <property type="project" value="InterPro"/>
</dbReference>
<keyword evidence="9" id="KW-1185">Reference proteome</keyword>
<comment type="subcellular location">
    <subcellularLocation>
        <location evidence="1">Nucleus</location>
    </subcellularLocation>
</comment>
<dbReference type="Pfam" id="PF11951">
    <property type="entry name" value="Fungal_trans_2"/>
    <property type="match status" value="2"/>
</dbReference>
<evidence type="ECO:0000256" key="6">
    <source>
        <dbReference type="SAM" id="MobiDB-lite"/>
    </source>
</evidence>
<organism evidence="8 9">
    <name type="scientific">Aspergillus versicolor CBS 583.65</name>
    <dbReference type="NCBI Taxonomy" id="1036611"/>
    <lineage>
        <taxon>Eukaryota</taxon>
        <taxon>Fungi</taxon>
        <taxon>Dikarya</taxon>
        <taxon>Ascomycota</taxon>
        <taxon>Pezizomycotina</taxon>
        <taxon>Eurotiomycetes</taxon>
        <taxon>Eurotiomycetidae</taxon>
        <taxon>Eurotiales</taxon>
        <taxon>Aspergillaceae</taxon>
        <taxon>Aspergillus</taxon>
        <taxon>Aspergillus subgen. Nidulantes</taxon>
    </lineage>
</organism>
<gene>
    <name evidence="8" type="ORF">ASPVEDRAFT_55711</name>
</gene>
<dbReference type="PROSITE" id="PS00463">
    <property type="entry name" value="ZN2_CY6_FUNGAL_1"/>
    <property type="match status" value="1"/>
</dbReference>
<dbReference type="Proteomes" id="UP000184073">
    <property type="component" value="Unassembled WGS sequence"/>
</dbReference>
<feature type="region of interest" description="Disordered" evidence="6">
    <location>
        <begin position="62"/>
        <end position="146"/>
    </location>
</feature>
<accession>A0A1L9PWR3</accession>
<dbReference type="GO" id="GO:0000976">
    <property type="term" value="F:transcription cis-regulatory region binding"/>
    <property type="evidence" value="ECO:0007669"/>
    <property type="project" value="TreeGrafter"/>
</dbReference>
<dbReference type="PANTHER" id="PTHR37534:SF17">
    <property type="entry name" value="ZN(2)-C6 FUNGAL-TYPE DOMAIN-CONTAINING PROTEIN"/>
    <property type="match status" value="1"/>
</dbReference>
<dbReference type="PANTHER" id="PTHR37534">
    <property type="entry name" value="TRANSCRIPTIONAL ACTIVATOR PROTEIN UGA3"/>
    <property type="match status" value="1"/>
</dbReference>
<evidence type="ECO:0000313" key="9">
    <source>
        <dbReference type="Proteomes" id="UP000184073"/>
    </source>
</evidence>
<reference evidence="9" key="1">
    <citation type="journal article" date="2017" name="Genome Biol.">
        <title>Comparative genomics reveals high biological diversity and specific adaptations in the industrially and medically important fungal genus Aspergillus.</title>
        <authorList>
            <person name="de Vries R.P."/>
            <person name="Riley R."/>
            <person name="Wiebenga A."/>
            <person name="Aguilar-Osorio G."/>
            <person name="Amillis S."/>
            <person name="Uchima C.A."/>
            <person name="Anderluh G."/>
            <person name="Asadollahi M."/>
            <person name="Askin M."/>
            <person name="Barry K."/>
            <person name="Battaglia E."/>
            <person name="Bayram O."/>
            <person name="Benocci T."/>
            <person name="Braus-Stromeyer S.A."/>
            <person name="Caldana C."/>
            <person name="Canovas D."/>
            <person name="Cerqueira G.C."/>
            <person name="Chen F."/>
            <person name="Chen W."/>
            <person name="Choi C."/>
            <person name="Clum A."/>
            <person name="Dos Santos R.A."/>
            <person name="Damasio A.R."/>
            <person name="Diallinas G."/>
            <person name="Emri T."/>
            <person name="Fekete E."/>
            <person name="Flipphi M."/>
            <person name="Freyberg S."/>
            <person name="Gallo A."/>
            <person name="Gournas C."/>
            <person name="Habgood R."/>
            <person name="Hainaut M."/>
            <person name="Harispe M.L."/>
            <person name="Henrissat B."/>
            <person name="Hilden K.S."/>
            <person name="Hope R."/>
            <person name="Hossain A."/>
            <person name="Karabika E."/>
            <person name="Karaffa L."/>
            <person name="Karanyi Z."/>
            <person name="Krasevec N."/>
            <person name="Kuo A."/>
            <person name="Kusch H."/>
            <person name="LaButti K."/>
            <person name="Lagendijk E.L."/>
            <person name="Lapidus A."/>
            <person name="Levasseur A."/>
            <person name="Lindquist E."/>
            <person name="Lipzen A."/>
            <person name="Logrieco A.F."/>
            <person name="MacCabe A."/>
            <person name="Maekelae M.R."/>
            <person name="Malavazi I."/>
            <person name="Melin P."/>
            <person name="Meyer V."/>
            <person name="Mielnichuk N."/>
            <person name="Miskei M."/>
            <person name="Molnar A.P."/>
            <person name="Mule G."/>
            <person name="Ngan C.Y."/>
            <person name="Orejas M."/>
            <person name="Orosz E."/>
            <person name="Ouedraogo J.P."/>
            <person name="Overkamp K.M."/>
            <person name="Park H.-S."/>
            <person name="Perrone G."/>
            <person name="Piumi F."/>
            <person name="Punt P.J."/>
            <person name="Ram A.F."/>
            <person name="Ramon A."/>
            <person name="Rauscher S."/>
            <person name="Record E."/>
            <person name="Riano-Pachon D.M."/>
            <person name="Robert V."/>
            <person name="Roehrig J."/>
            <person name="Ruller R."/>
            <person name="Salamov A."/>
            <person name="Salih N.S."/>
            <person name="Samson R.A."/>
            <person name="Sandor E."/>
            <person name="Sanguinetti M."/>
            <person name="Schuetze T."/>
            <person name="Sepcic K."/>
            <person name="Shelest E."/>
            <person name="Sherlock G."/>
            <person name="Sophianopoulou V."/>
            <person name="Squina F.M."/>
            <person name="Sun H."/>
            <person name="Susca A."/>
            <person name="Todd R.B."/>
            <person name="Tsang A."/>
            <person name="Unkles S.E."/>
            <person name="van de Wiele N."/>
            <person name="van Rossen-Uffink D."/>
            <person name="Oliveira J.V."/>
            <person name="Vesth T.C."/>
            <person name="Visser J."/>
            <person name="Yu J.-H."/>
            <person name="Zhou M."/>
            <person name="Andersen M.R."/>
            <person name="Archer D.B."/>
            <person name="Baker S.E."/>
            <person name="Benoit I."/>
            <person name="Brakhage A.A."/>
            <person name="Braus G.H."/>
            <person name="Fischer R."/>
            <person name="Frisvad J.C."/>
            <person name="Goldman G.H."/>
            <person name="Houbraken J."/>
            <person name="Oakley B."/>
            <person name="Pocsi I."/>
            <person name="Scazzocchio C."/>
            <person name="Seiboth B."/>
            <person name="vanKuyk P.A."/>
            <person name="Wortman J."/>
            <person name="Dyer P.S."/>
            <person name="Grigoriev I.V."/>
        </authorList>
    </citation>
    <scope>NUCLEOTIDE SEQUENCE [LARGE SCALE GENOMIC DNA]</scope>
    <source>
        <strain evidence="9">CBS 583.65</strain>
    </source>
</reference>
<dbReference type="GO" id="GO:0005634">
    <property type="term" value="C:nucleus"/>
    <property type="evidence" value="ECO:0007669"/>
    <property type="project" value="UniProtKB-SubCell"/>
</dbReference>
<dbReference type="PROSITE" id="PS50048">
    <property type="entry name" value="ZN2_CY6_FUNGAL_2"/>
    <property type="match status" value="1"/>
</dbReference>
<evidence type="ECO:0000256" key="3">
    <source>
        <dbReference type="ARBA" id="ARBA00023125"/>
    </source>
</evidence>
<proteinExistence type="predicted"/>
<dbReference type="EMBL" id="KV878134">
    <property type="protein sequence ID" value="OJJ05957.1"/>
    <property type="molecule type" value="Genomic_DNA"/>
</dbReference>
<keyword evidence="2" id="KW-0805">Transcription regulation</keyword>
<dbReference type="GO" id="GO:0045944">
    <property type="term" value="P:positive regulation of transcription by RNA polymerase II"/>
    <property type="evidence" value="ECO:0007669"/>
    <property type="project" value="TreeGrafter"/>
</dbReference>
<evidence type="ECO:0000256" key="2">
    <source>
        <dbReference type="ARBA" id="ARBA00023015"/>
    </source>
</evidence>
<dbReference type="STRING" id="1036611.A0A1L9PWR3"/>
<dbReference type="Gene3D" id="4.10.240.10">
    <property type="entry name" value="Zn(2)-C6 fungal-type DNA-binding domain"/>
    <property type="match status" value="1"/>
</dbReference>
<dbReference type="SUPFAM" id="SSF57701">
    <property type="entry name" value="Zn2/Cys6 DNA-binding domain"/>
    <property type="match status" value="1"/>
</dbReference>
<keyword evidence="3" id="KW-0238">DNA-binding</keyword>
<feature type="domain" description="Zn(2)-C6 fungal-type" evidence="7">
    <location>
        <begin position="13"/>
        <end position="42"/>
    </location>
</feature>
<evidence type="ECO:0000256" key="4">
    <source>
        <dbReference type="ARBA" id="ARBA00023163"/>
    </source>
</evidence>
<dbReference type="SMART" id="SM00066">
    <property type="entry name" value="GAL4"/>
    <property type="match status" value="1"/>
</dbReference>
<dbReference type="OrthoDB" id="5386330at2759"/>
<feature type="compositionally biased region" description="Basic and acidic residues" evidence="6">
    <location>
        <begin position="129"/>
        <end position="141"/>
    </location>
</feature>
<keyword evidence="4" id="KW-0804">Transcription</keyword>
<sequence length="500" mass="55449">MSASNPPRRGARGCFQCSKRRIVCDGGEPTCHKCRKKGIECSGLGRFRFYQGASIRGLSQGGAVPVTAPGPLPQPQSSCSGKQAPLNIRWQSDRPSVRTKRKQSVRSTAKTADASSRISQHDQSTTVGGDRRSTAGAEDKVSSPASDISLTSSILDEWYETPGSEADDDAVEEVVSSSKAIQLHTPRSVSPWIPPLNSRTRMFFSHFADEVAPIMVVLDNISNGYREVLLPLACQDELLQQSICAVAAQHLALRQPSFRRFAESGRAAIISRLRRDAFQEPTERLFNASTWATLIILLVGETITASPEYAHLLQMLFCMAGNTPDMTVNSVNQFLTQQTHMFQFLGQPFLGESQGLDMLQLPPDLFLDWTYYDLPPDSTYAQSLGIMREAFVKASQIYIGRATHDEDQWLHLEELKQLVSRIHPEQQGSHALVWVCFIGAADSTTSEHRQFFASRMEAVFRKTGFQNVAAAIQSLPAIWSQKDSGRWTSRLIRTLPALIM</sequence>